<organism evidence="8 9">
    <name type="scientific">Effrenium voratum</name>
    <dbReference type="NCBI Taxonomy" id="2562239"/>
    <lineage>
        <taxon>Eukaryota</taxon>
        <taxon>Sar</taxon>
        <taxon>Alveolata</taxon>
        <taxon>Dinophyceae</taxon>
        <taxon>Suessiales</taxon>
        <taxon>Symbiodiniaceae</taxon>
        <taxon>Effrenium</taxon>
    </lineage>
</organism>
<dbReference type="EMBL" id="CAUJNA010000396">
    <property type="protein sequence ID" value="CAJ1376460.1"/>
    <property type="molecule type" value="Genomic_DNA"/>
</dbReference>
<keyword evidence="5" id="KW-0812">Transmembrane</keyword>
<feature type="compositionally biased region" description="Polar residues" evidence="4">
    <location>
        <begin position="798"/>
        <end position="817"/>
    </location>
</feature>
<evidence type="ECO:0000313" key="9">
    <source>
        <dbReference type="Proteomes" id="UP001178507"/>
    </source>
</evidence>
<evidence type="ECO:0000256" key="4">
    <source>
        <dbReference type="SAM" id="MobiDB-lite"/>
    </source>
</evidence>
<evidence type="ECO:0000256" key="3">
    <source>
        <dbReference type="ARBA" id="ARBA00023157"/>
    </source>
</evidence>
<evidence type="ECO:0000259" key="7">
    <source>
        <dbReference type="PROSITE" id="PS50222"/>
    </source>
</evidence>
<dbReference type="InterPro" id="IPR002048">
    <property type="entry name" value="EF_hand_dom"/>
</dbReference>
<dbReference type="Gene3D" id="1.10.238.10">
    <property type="entry name" value="EF-hand"/>
    <property type="match status" value="1"/>
</dbReference>
<dbReference type="GO" id="GO:0005509">
    <property type="term" value="F:calcium ion binding"/>
    <property type="evidence" value="ECO:0007669"/>
    <property type="project" value="InterPro"/>
</dbReference>
<dbReference type="SUPFAM" id="SSF47473">
    <property type="entry name" value="EF-hand"/>
    <property type="match status" value="1"/>
</dbReference>
<keyword evidence="9" id="KW-1185">Reference proteome</keyword>
<dbReference type="InterPro" id="IPR018247">
    <property type="entry name" value="EF_Hand_1_Ca_BS"/>
</dbReference>
<dbReference type="EMBL" id="CAUJNA010000396">
    <property type="protein sequence ID" value="CAJ1376459.1"/>
    <property type="molecule type" value="Genomic_DNA"/>
</dbReference>
<dbReference type="AlphaFoldDB" id="A0AA36HW65"/>
<dbReference type="CDD" id="cd01100">
    <property type="entry name" value="APPLE_Factor_XI_like"/>
    <property type="match status" value="1"/>
</dbReference>
<keyword evidence="5" id="KW-0472">Membrane</keyword>
<proteinExistence type="predicted"/>
<keyword evidence="3" id="KW-1015">Disulfide bond</keyword>
<keyword evidence="5" id="KW-1133">Transmembrane helix</keyword>
<keyword evidence="6" id="KW-0732">Signal</keyword>
<dbReference type="SMART" id="SM00223">
    <property type="entry name" value="APPLE"/>
    <property type="match status" value="2"/>
</dbReference>
<evidence type="ECO:0000256" key="6">
    <source>
        <dbReference type="SAM" id="SignalP"/>
    </source>
</evidence>
<evidence type="ECO:0000256" key="2">
    <source>
        <dbReference type="ARBA" id="ARBA00022837"/>
    </source>
</evidence>
<dbReference type="InterPro" id="IPR003609">
    <property type="entry name" value="Pan_app"/>
</dbReference>
<comment type="caution">
    <text evidence="8">The sequence shown here is derived from an EMBL/GenBank/DDBJ whole genome shotgun (WGS) entry which is preliminary data.</text>
</comment>
<keyword evidence="1" id="KW-0677">Repeat</keyword>
<dbReference type="PROSITE" id="PS00018">
    <property type="entry name" value="EF_HAND_1"/>
    <property type="match status" value="1"/>
</dbReference>
<dbReference type="InterPro" id="IPR000177">
    <property type="entry name" value="Apple"/>
</dbReference>
<evidence type="ECO:0000313" key="8">
    <source>
        <dbReference type="EMBL" id="CAJ1376459.1"/>
    </source>
</evidence>
<feature type="domain" description="EF-hand" evidence="7">
    <location>
        <begin position="338"/>
        <end position="373"/>
    </location>
</feature>
<reference evidence="8" key="1">
    <citation type="submission" date="2023-08" db="EMBL/GenBank/DDBJ databases">
        <authorList>
            <person name="Chen Y."/>
            <person name="Shah S."/>
            <person name="Dougan E. K."/>
            <person name="Thang M."/>
            <person name="Chan C."/>
        </authorList>
    </citation>
    <scope>NUCLEOTIDE SEQUENCE</scope>
</reference>
<feature type="chain" id="PRO_5041630206" description="EF-hand domain-containing protein" evidence="6">
    <location>
        <begin position="18"/>
        <end position="916"/>
    </location>
</feature>
<evidence type="ECO:0000256" key="5">
    <source>
        <dbReference type="SAM" id="Phobius"/>
    </source>
</evidence>
<feature type="signal peptide" evidence="6">
    <location>
        <begin position="1"/>
        <end position="17"/>
    </location>
</feature>
<dbReference type="InterPro" id="IPR011992">
    <property type="entry name" value="EF-hand-dom_pair"/>
</dbReference>
<dbReference type="SUPFAM" id="SSF57414">
    <property type="entry name" value="Hairpin loop containing domain-like"/>
    <property type="match status" value="2"/>
</dbReference>
<feature type="region of interest" description="Disordered" evidence="4">
    <location>
        <begin position="868"/>
        <end position="916"/>
    </location>
</feature>
<protein>
    <recommendedName>
        <fullName evidence="7">EF-hand domain-containing protein</fullName>
    </recommendedName>
</protein>
<dbReference type="Proteomes" id="UP001178507">
    <property type="component" value="Unassembled WGS sequence"/>
</dbReference>
<dbReference type="GO" id="GO:0006508">
    <property type="term" value="P:proteolysis"/>
    <property type="evidence" value="ECO:0007669"/>
    <property type="project" value="InterPro"/>
</dbReference>
<accession>A0AA36HW65</accession>
<feature type="transmembrane region" description="Helical" evidence="5">
    <location>
        <begin position="690"/>
        <end position="709"/>
    </location>
</feature>
<dbReference type="Pfam" id="PF00024">
    <property type="entry name" value="PAN_1"/>
    <property type="match status" value="2"/>
</dbReference>
<dbReference type="PROSITE" id="PS50222">
    <property type="entry name" value="EF_HAND_2"/>
    <property type="match status" value="1"/>
</dbReference>
<keyword evidence="2" id="KW-0106">Calcium</keyword>
<dbReference type="GO" id="GO:0005576">
    <property type="term" value="C:extracellular region"/>
    <property type="evidence" value="ECO:0007669"/>
    <property type="project" value="InterPro"/>
</dbReference>
<gene>
    <name evidence="8" type="ORF">EVOR1521_LOCUS5523</name>
</gene>
<dbReference type="Gene3D" id="3.50.4.10">
    <property type="entry name" value="Hepatocyte Growth Factor"/>
    <property type="match status" value="2"/>
</dbReference>
<feature type="region of interest" description="Disordered" evidence="4">
    <location>
        <begin position="760"/>
        <end position="821"/>
    </location>
</feature>
<evidence type="ECO:0000256" key="1">
    <source>
        <dbReference type="ARBA" id="ARBA00022737"/>
    </source>
</evidence>
<feature type="compositionally biased region" description="Polar residues" evidence="4">
    <location>
        <begin position="888"/>
        <end position="906"/>
    </location>
</feature>
<sequence>MALALALALASFLRALADAPIASGVCPKGYFRNVTVLFPCDTKTGVAFAPISRDEQAIIRVPTGVQDLKISVKADFSMEIAFQDPRDTQKAIPWLKDGIKSEPWRGLTLTLNAGQVISQATERWLGVWEVGFDYLGTSQKELDVLFKGATSAEKRQLVNISYTYGAYNGCTRPDVPKGCADFARFAARQLVFNWSSWVQSTYRTADDAWEKLCDETMSGVIPLTPGPVPFYMFGEVWAHWPLASLVHPGWREAFRFIDSLGGTDPNGYVEKLEFRTAYGLASTYLSMFGWCETLRKQYPTSEEAYQSLSGEKFGFNTPVDFTKWKASFWNDYQPEEGMGKASADEAFVYADADGDGEVSEKEFASIYFSCAPENANKPPGGQAAEAQRAEEAMTKPSAQVSMPEGPVARCLYEGIGYRGEETGLAQAQPNLTVCQVSCRTTPGCAHFTFWHQDGNCKLYAIDALWHPSEGAISGPVRCVAQVRLTLQQLSAAKLAQEKDVLQVEMAIELAKAAHVPAHDVRDMMGAEGQVTLSMKADNGGEVVMDSFVDMPAGMELKDMEKLAAESGAQRQLLQALRDDATAPDATMQVLVAAVPLTQCFVLGTKFTAQLEESSALTPSACQNLCEKNLQCSYFSYMKDAQICSLHPASAKPIFFTGALSGPKVCQDLPSVYEPLADEMEAAGGSIFSSWWFWTILALLSLLLIAFCVWRKGRWCLKKLKGRQLSRKNEGKGDAKLNHRYMPLPADQQFEQDMMSQAASDAVWQQAASQAPSDPSPHGAWQGTGYAYGTGTNGWPQVQRLQTPTGSANFSTGSSRPQSPWHGAAALLTGASAPAASAGSAACSQTQASPWMPRFLGAEAIHEYDTWDSAPERSSWPQLPPPRPVDFPQSASLPARQQPTFLDSPTGYQARFDARVT</sequence>
<name>A0AA36HW65_9DINO</name>